<evidence type="ECO:0000313" key="3">
    <source>
        <dbReference type="Proteomes" id="UP000887575"/>
    </source>
</evidence>
<organism evidence="3 4">
    <name type="scientific">Mesorhabditis belari</name>
    <dbReference type="NCBI Taxonomy" id="2138241"/>
    <lineage>
        <taxon>Eukaryota</taxon>
        <taxon>Metazoa</taxon>
        <taxon>Ecdysozoa</taxon>
        <taxon>Nematoda</taxon>
        <taxon>Chromadorea</taxon>
        <taxon>Rhabditida</taxon>
        <taxon>Rhabditina</taxon>
        <taxon>Rhabditomorpha</taxon>
        <taxon>Rhabditoidea</taxon>
        <taxon>Rhabditidae</taxon>
        <taxon>Mesorhabditinae</taxon>
        <taxon>Mesorhabditis</taxon>
    </lineage>
</organism>
<accession>A0AAF3E931</accession>
<dbReference type="AlphaFoldDB" id="A0AAF3E931"/>
<reference evidence="4" key="1">
    <citation type="submission" date="2024-02" db="UniProtKB">
        <authorList>
            <consortium name="WormBaseParasite"/>
        </authorList>
    </citation>
    <scope>IDENTIFICATION</scope>
</reference>
<dbReference type="PROSITE" id="PS51450">
    <property type="entry name" value="LRR"/>
    <property type="match status" value="1"/>
</dbReference>
<dbReference type="Pfam" id="PF14580">
    <property type="entry name" value="LRR_9"/>
    <property type="match status" value="1"/>
</dbReference>
<evidence type="ECO:0000256" key="2">
    <source>
        <dbReference type="ARBA" id="ARBA00022737"/>
    </source>
</evidence>
<dbReference type="FunFam" id="3.80.10.10:FF:000094">
    <property type="entry name" value="protein C21orf2 isoform X1"/>
    <property type="match status" value="1"/>
</dbReference>
<dbReference type="Proteomes" id="UP000887575">
    <property type="component" value="Unassembled WGS sequence"/>
</dbReference>
<evidence type="ECO:0000313" key="4">
    <source>
        <dbReference type="WBParaSite" id="MBELARI_LOCUS10403"/>
    </source>
</evidence>
<dbReference type="WBParaSite" id="MBELARI_LOCUS10403">
    <property type="protein sequence ID" value="MBELARI_LOCUS10403"/>
    <property type="gene ID" value="MBELARI_LOCUS10403"/>
</dbReference>
<keyword evidence="2" id="KW-0677">Repeat</keyword>
<keyword evidence="1" id="KW-0433">Leucine-rich repeat</keyword>
<dbReference type="InterPro" id="IPR032675">
    <property type="entry name" value="LRR_dom_sf"/>
</dbReference>
<dbReference type="PANTHER" id="PTHR18849:SF0">
    <property type="entry name" value="CILIA- AND FLAGELLA-ASSOCIATED PROTEIN 410-RELATED"/>
    <property type="match status" value="1"/>
</dbReference>
<evidence type="ECO:0000256" key="1">
    <source>
        <dbReference type="ARBA" id="ARBA00022614"/>
    </source>
</evidence>
<sequence>MVKLTESIVYIRTKSSVENVRKLNLWGCDIDDIEICSRMKCIEILSLSVNKVTTLSALRSCENLTELYLRKNEIETLSELEHLIGLKKLTVLWIDENPCTAHGDHRFKVIRMLPQITRLDDKPVTMEEKRAASPPNEWIGSMGSIGSRLSSRHSSTATLTEQPITYGKAIVDTMLPCQMPSFGSINDLSGPMSQSMYSGFNSARSAYVDSMSQSMHPLISANLLQNVGMSQSFHPMLNGEMPDDEVDEENDWNDFNLEEESRPKSMEGIASRLAQQRIDSAPHSARDYSMRQTSGVPMSIALYRRSMSMPRRRFERAQSTSPAREQRHQKLMAAVRVLLDELDSDGLKSVIEEAQKRLKKQR</sequence>
<evidence type="ECO:0008006" key="5">
    <source>
        <dbReference type="Google" id="ProtNLM"/>
    </source>
</evidence>
<keyword evidence="3" id="KW-1185">Reference proteome</keyword>
<dbReference type="PANTHER" id="PTHR18849">
    <property type="entry name" value="LEUCINE RICH REPEAT PROTEIN"/>
    <property type="match status" value="1"/>
</dbReference>
<proteinExistence type="predicted"/>
<dbReference type="GO" id="GO:0097733">
    <property type="term" value="C:photoreceptor cell cilium"/>
    <property type="evidence" value="ECO:0007669"/>
    <property type="project" value="UniProtKB-ARBA"/>
</dbReference>
<name>A0AAF3E931_9BILA</name>
<dbReference type="Gene3D" id="3.80.10.10">
    <property type="entry name" value="Ribonuclease Inhibitor"/>
    <property type="match status" value="1"/>
</dbReference>
<dbReference type="InterPro" id="IPR001611">
    <property type="entry name" value="Leu-rich_rpt"/>
</dbReference>
<dbReference type="SUPFAM" id="SSF52058">
    <property type="entry name" value="L domain-like"/>
    <property type="match status" value="1"/>
</dbReference>
<dbReference type="GO" id="GO:0007010">
    <property type="term" value="P:cytoskeleton organization"/>
    <property type="evidence" value="ECO:0007669"/>
    <property type="project" value="TreeGrafter"/>
</dbReference>
<dbReference type="GO" id="GO:0036064">
    <property type="term" value="C:ciliary basal body"/>
    <property type="evidence" value="ECO:0007669"/>
    <property type="project" value="UniProtKB-ARBA"/>
</dbReference>
<protein>
    <recommendedName>
        <fullName evidence="5">Cilia- and flagella-associated protein 410</fullName>
    </recommendedName>
</protein>